<reference evidence="4" key="1">
    <citation type="submission" date="2021-05" db="EMBL/GenBank/DDBJ databases">
        <title>The genome of the haptophyte Pavlova lutheri (Diacronema luteri, Pavlovales) - a model for lipid biosynthesis in eukaryotic algae.</title>
        <authorList>
            <person name="Hulatt C.J."/>
            <person name="Posewitz M.C."/>
        </authorList>
    </citation>
    <scope>NUCLEOTIDE SEQUENCE</scope>
    <source>
        <strain evidence="4">NIVA-4/92</strain>
    </source>
</reference>
<dbReference type="GO" id="GO:0051082">
    <property type="term" value="F:unfolded protein binding"/>
    <property type="evidence" value="ECO:0007669"/>
    <property type="project" value="InterPro"/>
</dbReference>
<dbReference type="AlphaFoldDB" id="A0A8J5XA27"/>
<gene>
    <name evidence="4" type="ORF">KFE25_012981</name>
</gene>
<proteinExistence type="inferred from homology"/>
<evidence type="ECO:0000256" key="1">
    <source>
        <dbReference type="ARBA" id="ARBA00008045"/>
    </source>
</evidence>
<dbReference type="OrthoDB" id="2015447at2759"/>
<keyword evidence="3" id="KW-0175">Coiled coil</keyword>
<evidence type="ECO:0000313" key="5">
    <source>
        <dbReference type="Proteomes" id="UP000751190"/>
    </source>
</evidence>
<dbReference type="Pfam" id="PF01920">
    <property type="entry name" value="Prefoldin_2"/>
    <property type="match status" value="1"/>
</dbReference>
<protein>
    <recommendedName>
        <fullName evidence="6">Prefoldin subunit 1</fullName>
    </recommendedName>
</protein>
<dbReference type="SUPFAM" id="SSF46579">
    <property type="entry name" value="Prefoldin"/>
    <property type="match status" value="1"/>
</dbReference>
<dbReference type="OMA" id="EYATFQE"/>
<dbReference type="Gene3D" id="1.10.287.370">
    <property type="match status" value="1"/>
</dbReference>
<keyword evidence="2" id="KW-0143">Chaperone</keyword>
<sequence>MDQAEYATFQELQSNVTNVMRDLQLAGGRLNGRTREKQLGEITLKGLNELPAETRVHTQLGKAFLTQPLADVKASLQARTEEASREAAALAEKKAHLEAKVKQAEQEAQEFFQAHVKTVDPAAAASGS</sequence>
<dbReference type="PANTHER" id="PTHR20903:SF0">
    <property type="entry name" value="PREFOLDIN SUBUNIT 1"/>
    <property type="match status" value="1"/>
</dbReference>
<comment type="similarity">
    <text evidence="1">Belongs to the prefoldin subunit beta family.</text>
</comment>
<accession>A0A8J5XA27</accession>
<evidence type="ECO:0008006" key="6">
    <source>
        <dbReference type="Google" id="ProtNLM"/>
    </source>
</evidence>
<dbReference type="Proteomes" id="UP000751190">
    <property type="component" value="Unassembled WGS sequence"/>
</dbReference>
<dbReference type="InterPro" id="IPR009053">
    <property type="entry name" value="Prefoldin"/>
</dbReference>
<dbReference type="GO" id="GO:0044183">
    <property type="term" value="F:protein folding chaperone"/>
    <property type="evidence" value="ECO:0007669"/>
    <property type="project" value="TreeGrafter"/>
</dbReference>
<name>A0A8J5XA27_DIALT</name>
<evidence type="ECO:0000313" key="4">
    <source>
        <dbReference type="EMBL" id="KAG8459345.1"/>
    </source>
</evidence>
<evidence type="ECO:0000256" key="3">
    <source>
        <dbReference type="SAM" id="Coils"/>
    </source>
</evidence>
<dbReference type="PANTHER" id="PTHR20903">
    <property type="entry name" value="PREFOLDIN SUBUNIT 1-RELATED"/>
    <property type="match status" value="1"/>
</dbReference>
<keyword evidence="5" id="KW-1185">Reference proteome</keyword>
<comment type="caution">
    <text evidence="4">The sequence shown here is derived from an EMBL/GenBank/DDBJ whole genome shotgun (WGS) entry which is preliminary data.</text>
</comment>
<organism evidence="4 5">
    <name type="scientific">Diacronema lutheri</name>
    <name type="common">Unicellular marine alga</name>
    <name type="synonym">Monochrysis lutheri</name>
    <dbReference type="NCBI Taxonomy" id="2081491"/>
    <lineage>
        <taxon>Eukaryota</taxon>
        <taxon>Haptista</taxon>
        <taxon>Haptophyta</taxon>
        <taxon>Pavlovophyceae</taxon>
        <taxon>Pavlovales</taxon>
        <taxon>Pavlovaceae</taxon>
        <taxon>Diacronema</taxon>
    </lineage>
</organism>
<feature type="coiled-coil region" evidence="3">
    <location>
        <begin position="73"/>
        <end position="114"/>
    </location>
</feature>
<dbReference type="GO" id="GO:0016272">
    <property type="term" value="C:prefoldin complex"/>
    <property type="evidence" value="ECO:0007669"/>
    <property type="project" value="InterPro"/>
</dbReference>
<evidence type="ECO:0000256" key="2">
    <source>
        <dbReference type="ARBA" id="ARBA00023186"/>
    </source>
</evidence>
<dbReference type="InterPro" id="IPR002777">
    <property type="entry name" value="PFD_beta-like"/>
</dbReference>
<dbReference type="GO" id="GO:0005737">
    <property type="term" value="C:cytoplasm"/>
    <property type="evidence" value="ECO:0007669"/>
    <property type="project" value="TreeGrafter"/>
</dbReference>
<dbReference type="EMBL" id="JAGTXO010000041">
    <property type="protein sequence ID" value="KAG8459345.1"/>
    <property type="molecule type" value="Genomic_DNA"/>
</dbReference>